<sequence>MFTESTYEQEFPSLERKVDPVIKITTKTNISSSEIGPDERSKPLSQAEEVLNWQTENAKVQNSILKKN</sequence>
<dbReference type="AlphaFoldDB" id="A0A371GIK6"/>
<organism evidence="1 2">
    <name type="scientific">Mucuna pruriens</name>
    <name type="common">Velvet bean</name>
    <name type="synonym">Dolichos pruriens</name>
    <dbReference type="NCBI Taxonomy" id="157652"/>
    <lineage>
        <taxon>Eukaryota</taxon>
        <taxon>Viridiplantae</taxon>
        <taxon>Streptophyta</taxon>
        <taxon>Embryophyta</taxon>
        <taxon>Tracheophyta</taxon>
        <taxon>Spermatophyta</taxon>
        <taxon>Magnoliopsida</taxon>
        <taxon>eudicotyledons</taxon>
        <taxon>Gunneridae</taxon>
        <taxon>Pentapetalae</taxon>
        <taxon>rosids</taxon>
        <taxon>fabids</taxon>
        <taxon>Fabales</taxon>
        <taxon>Fabaceae</taxon>
        <taxon>Papilionoideae</taxon>
        <taxon>50 kb inversion clade</taxon>
        <taxon>NPAAA clade</taxon>
        <taxon>indigoferoid/millettioid clade</taxon>
        <taxon>Phaseoleae</taxon>
        <taxon>Mucuna</taxon>
    </lineage>
</organism>
<dbReference type="InterPro" id="IPR053098">
    <property type="entry name" value="Petuviruses_polyprotein"/>
</dbReference>
<dbReference type="PANTHER" id="PTHR48435:SF1">
    <property type="entry name" value="POLYPROTEIN"/>
    <property type="match status" value="1"/>
</dbReference>
<protein>
    <submittedName>
        <fullName evidence="1">Uncharacterized protein</fullName>
    </submittedName>
</protein>
<evidence type="ECO:0000313" key="1">
    <source>
        <dbReference type="EMBL" id="RDX90397.1"/>
    </source>
</evidence>
<keyword evidence="2" id="KW-1185">Reference proteome</keyword>
<accession>A0A371GIK6</accession>
<feature type="non-terminal residue" evidence="1">
    <location>
        <position position="1"/>
    </location>
</feature>
<comment type="caution">
    <text evidence="1">The sequence shown here is derived from an EMBL/GenBank/DDBJ whole genome shotgun (WGS) entry which is preliminary data.</text>
</comment>
<proteinExistence type="predicted"/>
<dbReference type="Proteomes" id="UP000257109">
    <property type="component" value="Unassembled WGS sequence"/>
</dbReference>
<dbReference type="OrthoDB" id="998565at2759"/>
<dbReference type="EMBL" id="QJKJ01005409">
    <property type="protein sequence ID" value="RDX90397.1"/>
    <property type="molecule type" value="Genomic_DNA"/>
</dbReference>
<gene>
    <name evidence="1" type="ORF">CR513_27752</name>
</gene>
<dbReference type="PANTHER" id="PTHR48435">
    <property type="entry name" value="POLYPROTEIN"/>
    <property type="match status" value="1"/>
</dbReference>
<evidence type="ECO:0000313" key="2">
    <source>
        <dbReference type="Proteomes" id="UP000257109"/>
    </source>
</evidence>
<name>A0A371GIK6_MUCPR</name>
<reference evidence="1" key="1">
    <citation type="submission" date="2018-05" db="EMBL/GenBank/DDBJ databases">
        <title>Draft genome of Mucuna pruriens seed.</title>
        <authorList>
            <person name="Nnadi N.E."/>
            <person name="Vos R."/>
            <person name="Hasami M.H."/>
            <person name="Devisetty U.K."/>
            <person name="Aguiy J.C."/>
        </authorList>
    </citation>
    <scope>NUCLEOTIDE SEQUENCE [LARGE SCALE GENOMIC DNA]</scope>
    <source>
        <strain evidence="1">JCA_2017</strain>
    </source>
</reference>